<dbReference type="EMBL" id="BAABME010029148">
    <property type="protein sequence ID" value="GAA0183263.1"/>
    <property type="molecule type" value="Genomic_DNA"/>
</dbReference>
<accession>A0AAV3RQH3</accession>
<protein>
    <submittedName>
        <fullName evidence="1">Uncharacterized protein</fullName>
    </submittedName>
</protein>
<evidence type="ECO:0000313" key="1">
    <source>
        <dbReference type="EMBL" id="GAA0183263.1"/>
    </source>
</evidence>
<sequence length="69" mass="8118">MDKGSHTVYLTLFVVPHYEYRRQAGEWNQTNHQEESTVDFHFILINYLKRMGIDSPFMTGISRTPSLRG</sequence>
<proteinExistence type="predicted"/>
<dbReference type="AlphaFoldDB" id="A0AAV3RQH3"/>
<gene>
    <name evidence="1" type="ORF">LIER_42372</name>
</gene>
<dbReference type="Proteomes" id="UP001454036">
    <property type="component" value="Unassembled WGS sequence"/>
</dbReference>
<evidence type="ECO:0000313" key="2">
    <source>
        <dbReference type="Proteomes" id="UP001454036"/>
    </source>
</evidence>
<keyword evidence="2" id="KW-1185">Reference proteome</keyword>
<comment type="caution">
    <text evidence="1">The sequence shown here is derived from an EMBL/GenBank/DDBJ whole genome shotgun (WGS) entry which is preliminary data.</text>
</comment>
<organism evidence="1 2">
    <name type="scientific">Lithospermum erythrorhizon</name>
    <name type="common">Purple gromwell</name>
    <name type="synonym">Lithospermum officinale var. erythrorhizon</name>
    <dbReference type="NCBI Taxonomy" id="34254"/>
    <lineage>
        <taxon>Eukaryota</taxon>
        <taxon>Viridiplantae</taxon>
        <taxon>Streptophyta</taxon>
        <taxon>Embryophyta</taxon>
        <taxon>Tracheophyta</taxon>
        <taxon>Spermatophyta</taxon>
        <taxon>Magnoliopsida</taxon>
        <taxon>eudicotyledons</taxon>
        <taxon>Gunneridae</taxon>
        <taxon>Pentapetalae</taxon>
        <taxon>asterids</taxon>
        <taxon>lamiids</taxon>
        <taxon>Boraginales</taxon>
        <taxon>Boraginaceae</taxon>
        <taxon>Boraginoideae</taxon>
        <taxon>Lithospermeae</taxon>
        <taxon>Lithospermum</taxon>
    </lineage>
</organism>
<reference evidence="1 2" key="1">
    <citation type="submission" date="2024-01" db="EMBL/GenBank/DDBJ databases">
        <title>The complete chloroplast genome sequence of Lithospermum erythrorhizon: insights into the phylogenetic relationship among Boraginaceae species and the maternal lineages of purple gromwells.</title>
        <authorList>
            <person name="Okada T."/>
            <person name="Watanabe K."/>
        </authorList>
    </citation>
    <scope>NUCLEOTIDE SEQUENCE [LARGE SCALE GENOMIC DNA]</scope>
</reference>
<name>A0AAV3RQH3_LITER</name>